<keyword evidence="1" id="KW-0472">Membrane</keyword>
<dbReference type="EMBL" id="CM001368">
    <property type="protein sequence ID" value="EHJ48320.1"/>
    <property type="molecule type" value="Genomic_DNA"/>
</dbReference>
<dbReference type="HOGENOM" id="CLU_1298135_0_0_7"/>
<name>G7QAX9_9BACT</name>
<organism evidence="2 3">
    <name type="scientific">Solidesulfovibrio carbinoliphilus subsp. oakridgensis</name>
    <dbReference type="NCBI Taxonomy" id="694327"/>
    <lineage>
        <taxon>Bacteria</taxon>
        <taxon>Pseudomonadati</taxon>
        <taxon>Thermodesulfobacteriota</taxon>
        <taxon>Desulfovibrionia</taxon>
        <taxon>Desulfovibrionales</taxon>
        <taxon>Desulfovibrionaceae</taxon>
        <taxon>Solidesulfovibrio</taxon>
    </lineage>
</organism>
<keyword evidence="1" id="KW-0812">Transmembrane</keyword>
<dbReference type="Proteomes" id="UP000004662">
    <property type="component" value="Chromosome"/>
</dbReference>
<feature type="transmembrane region" description="Helical" evidence="1">
    <location>
        <begin position="6"/>
        <end position="25"/>
    </location>
</feature>
<evidence type="ECO:0000313" key="2">
    <source>
        <dbReference type="EMBL" id="EHJ48320.1"/>
    </source>
</evidence>
<evidence type="ECO:0000256" key="1">
    <source>
        <dbReference type="SAM" id="Phobius"/>
    </source>
</evidence>
<dbReference type="RefSeq" id="WP_009181696.1">
    <property type="nucleotide sequence ID" value="NZ_CM001368.1"/>
</dbReference>
<proteinExistence type="predicted"/>
<accession>G7QAX9</accession>
<sequence length="212" mass="24010">MNSTTTGIGGLLLGFLLAQVGFFVQRRVAVRGEVSKAAYFLILVLDDIKLVVKIREGKFVKNRHFSEELSLEYGSEFILGGEDFHKEVAATCERISLINIGLARDVRNLCMLIALASKGGVNSLRKSSPDVADMTHDIYVKCLKSYQYKMESYLFHILINCDLGFFLKFFRKIGWKRGVDIFLGKNKSYVSVEDLKLSLETIEKCYLKNSNK</sequence>
<keyword evidence="3" id="KW-1185">Reference proteome</keyword>
<protein>
    <submittedName>
        <fullName evidence="2">Uncharacterized protein</fullName>
    </submittedName>
</protein>
<dbReference type="AlphaFoldDB" id="G7QAX9"/>
<gene>
    <name evidence="2" type="ORF">DFW101_2315</name>
</gene>
<dbReference type="STRING" id="694327.DFW101_2315"/>
<keyword evidence="1" id="KW-1133">Transmembrane helix</keyword>
<evidence type="ECO:0000313" key="3">
    <source>
        <dbReference type="Proteomes" id="UP000004662"/>
    </source>
</evidence>
<reference evidence="3" key="1">
    <citation type="journal article" date="2015" name="Genome Announc.">
        <title>High-Quality Draft Genome Sequence of Desulfovibrio carbinoliphilus FW-101-2B, an Organic Acid-Oxidizing Sulfate-Reducing Bacterium Isolated from Uranium(VI)-Contaminated Groundwater.</title>
        <authorList>
            <person name="Ramsay B.D."/>
            <person name="Hwang C."/>
            <person name="Woo H.L."/>
            <person name="Carroll S.L."/>
            <person name="Lucas S."/>
            <person name="Han J."/>
            <person name="Lapidus A.L."/>
            <person name="Cheng J.F."/>
            <person name="Goodwin L.A."/>
            <person name="Pitluck S."/>
            <person name="Peters L."/>
            <person name="Chertkov O."/>
            <person name="Held B."/>
            <person name="Detter J.C."/>
            <person name="Han C.S."/>
            <person name="Tapia R."/>
            <person name="Land M.L."/>
            <person name="Hauser L.J."/>
            <person name="Kyrpides N.C."/>
            <person name="Ivanova N.N."/>
            <person name="Mikhailova N."/>
            <person name="Pagani I."/>
            <person name="Woyke T."/>
            <person name="Arkin A.P."/>
            <person name="Dehal P."/>
            <person name="Chivian D."/>
            <person name="Criddle C.S."/>
            <person name="Wu W."/>
            <person name="Chakraborty R."/>
            <person name="Hazen T.C."/>
            <person name="Fields M.W."/>
        </authorList>
    </citation>
    <scope>NUCLEOTIDE SEQUENCE [LARGE SCALE GENOMIC DNA]</scope>
    <source>
        <strain evidence="3">FW-101-2B</strain>
    </source>
</reference>